<sequence length="33" mass="4033">MCANWNFFVAHLLIWDALYFFQLRKHAILGKKH</sequence>
<reference evidence="1" key="2">
    <citation type="journal article" date="2015" name="Fish Shellfish Immunol.">
        <title>Early steps in the European eel (Anguilla anguilla)-Vibrio vulnificus interaction in the gills: Role of the RtxA13 toxin.</title>
        <authorList>
            <person name="Callol A."/>
            <person name="Pajuelo D."/>
            <person name="Ebbesson L."/>
            <person name="Teles M."/>
            <person name="MacKenzie S."/>
            <person name="Amaro C."/>
        </authorList>
    </citation>
    <scope>NUCLEOTIDE SEQUENCE</scope>
</reference>
<evidence type="ECO:0000313" key="1">
    <source>
        <dbReference type="EMBL" id="JAH34691.1"/>
    </source>
</evidence>
<accession>A0A0E9S018</accession>
<dbReference type="AlphaFoldDB" id="A0A0E9S018"/>
<protein>
    <submittedName>
        <fullName evidence="1">Uncharacterized protein</fullName>
    </submittedName>
</protein>
<proteinExistence type="predicted"/>
<name>A0A0E9S018_ANGAN</name>
<organism evidence="1">
    <name type="scientific">Anguilla anguilla</name>
    <name type="common">European freshwater eel</name>
    <name type="synonym">Muraena anguilla</name>
    <dbReference type="NCBI Taxonomy" id="7936"/>
    <lineage>
        <taxon>Eukaryota</taxon>
        <taxon>Metazoa</taxon>
        <taxon>Chordata</taxon>
        <taxon>Craniata</taxon>
        <taxon>Vertebrata</taxon>
        <taxon>Euteleostomi</taxon>
        <taxon>Actinopterygii</taxon>
        <taxon>Neopterygii</taxon>
        <taxon>Teleostei</taxon>
        <taxon>Anguilliformes</taxon>
        <taxon>Anguillidae</taxon>
        <taxon>Anguilla</taxon>
    </lineage>
</organism>
<reference evidence="1" key="1">
    <citation type="submission" date="2014-11" db="EMBL/GenBank/DDBJ databases">
        <authorList>
            <person name="Amaro Gonzalez C."/>
        </authorList>
    </citation>
    <scope>NUCLEOTIDE SEQUENCE</scope>
</reference>
<dbReference type="EMBL" id="GBXM01073886">
    <property type="protein sequence ID" value="JAH34691.1"/>
    <property type="molecule type" value="Transcribed_RNA"/>
</dbReference>